<dbReference type="SUPFAM" id="SSF51011">
    <property type="entry name" value="Glycosyl hydrolase domain"/>
    <property type="match status" value="1"/>
</dbReference>
<evidence type="ECO:0000256" key="3">
    <source>
        <dbReference type="ARBA" id="ARBA00012670"/>
    </source>
</evidence>
<proteinExistence type="inferred from homology"/>
<dbReference type="InterPro" id="IPR017853">
    <property type="entry name" value="GH"/>
</dbReference>
<keyword evidence="5" id="KW-0378">Hydrolase</keyword>
<dbReference type="InterPro" id="IPR013320">
    <property type="entry name" value="ConA-like_dom_sf"/>
</dbReference>
<keyword evidence="4" id="KW-0732">Signal</keyword>
<keyword evidence="7" id="KW-0812">Transmembrane</keyword>
<dbReference type="Gene3D" id="2.60.120.260">
    <property type="entry name" value="Galactose-binding domain-like"/>
    <property type="match status" value="1"/>
</dbReference>
<evidence type="ECO:0000256" key="4">
    <source>
        <dbReference type="ARBA" id="ARBA00022729"/>
    </source>
</evidence>
<evidence type="ECO:0000256" key="7">
    <source>
        <dbReference type="SAM" id="Phobius"/>
    </source>
</evidence>
<dbReference type="EMBL" id="STGW01000014">
    <property type="protein sequence ID" value="THV09289.1"/>
    <property type="molecule type" value="Genomic_DNA"/>
</dbReference>
<dbReference type="EC" id="3.2.1.55" evidence="3"/>
<keyword evidence="7" id="KW-0472">Membrane</keyword>
<protein>
    <recommendedName>
        <fullName evidence="3">non-reducing end alpha-L-arabinofuranosidase</fullName>
        <ecNumber evidence="3">3.2.1.55</ecNumber>
    </recommendedName>
</protein>
<dbReference type="Pfam" id="PF22848">
    <property type="entry name" value="ASD1_dom"/>
    <property type="match status" value="1"/>
</dbReference>
<evidence type="ECO:0000259" key="8">
    <source>
        <dbReference type="SMART" id="SM00813"/>
    </source>
</evidence>
<sequence length="1611" mass="169226">MIVSANNRPVSPVTSPPVRLGRRRRTAVQRPLEALPACCAARCTHAGGVAVARETTSLAALRRLAIARTSRRSRRRGVLRGTAASLSLLAGALAGATGLGLTAAPATAADAVTWADAFDGSALGGRWDVVNPEPSALEVSDGALHLSGQPGDTWQTNNTAKNLVMLDVPAGDFTATAEVAAPVTKVYQGAGLIAWQDMDNYVRAGLTYVGSLSPSGISVETDREAAATLSAVAFADRPASTGEPLRLQRTGDTITTSYLDEGTDEWVTAATTTVPFDTTQVGLYALAAQDGTVTEATFESFEITHAQGADTVPAGSFTLQADGDAAHLVRDGDALSLTADQPTSSLRLQATDLGGGAVGITTGAGPVVVDGGALTVGDGAVEPTPLRITDAGGGKVVLRIGGAATGADHVGVDGQGHLVAGVADDAVRFFLTEVEDSTATLDIDADGEGAELNRDMFGIFFEDINYAVDGGIYAELVRNRSFEFNTTDNASFNAMTAWSLANRSGGASSANVVNDAGRLNDMNRNYLQLVAAAAGDGVVNTGFDGVALKSGDVYDASVWVRTTTAQSLTLRLESADGATVLGSGSVQVAGDDTWHELDVAITATATSNNARIAVLAGAPSTLAVDMVSVMPRDTWVGPVNGRSVLRKDLAERVAAMDPGFVRFPGGCVTNAGTFKTYEESGYVDRQRTYQWKETIGAVEERPTNKNFWGYNQTYGIGYLEYFELAEDLGAEPLPVLSVGANGCGSTIPEMKDQASIDRWVQDTVDLIEFANGGVDTEWGAVRAELGHPEPFGLEMIGLGNEENTTTFEANFPQFKAAVEAAYPDIAIISNSGPDDAGTRFDTLWSFNRAQGVDMVDEHYYNDPDWFLDNNHRYDSYDREGPQVFLGEYASRGNTFNNALVEAAFMTGLQRNGDVVRLASYAPLLANENHVQWSPDAIWFDNDESWESADWQVQKMFGNNVGDRVVPSTFDGSVNDPQDVKGGVFLSTWNTSAAYDNVTVTNNDTGETVFSDDFADASKWASQTGSWSATGGRYVQSSTSTTDARSIITDAYTQDWSNYTLELDATKLSGAEGFLVGFGATGANNYYWWNIGGWNNSRSVLQRANGGSASEVVALEGDSVTTGTTYRLKIEVDGTTIRLFQDGVLKLTYDQVDASEQLFQVVTKDDATGDLVAKVVNTATSPVRTQVHVADAGIEPSGTVTSLTAPSRSAMNTKASPQLIWPKEVAVSGLSNDFEYEFPASSVTFLRMHTTDAEAPVVDDLSVTGDGVRGWYRDPATVHVAASDNRAVDHVEWSLDGGTWHEVDGAEADIEVAGDGIHELAVRAVDKAGNVGEVRPLAVGIDAAAPVTKATLDSAARTVTLTAADTGAGIGEGGTEYRIDAGPWTSYDGPVGLDDAAHVVDFRSTDVFGNAEEAGRLAVPAVGALPASTTAAVAPASTVRLGSLLSVRVTVSGAGETPTGPVVLRRGSTVLASADLTTGRATLEVTSARLGIGSHTLSVDYAGDAAHGASSDTVAVKVVKASSRTTLALSRTSTRMPLVTVRVAAAVAVSGSVKVSVVRDGRTVLTRTVRLTSGRGQVRLPRLPRGSHVVVARYAGSTTVDPSTTRTSVRIR</sequence>
<dbReference type="Gene3D" id="2.60.40.10">
    <property type="entry name" value="Immunoglobulins"/>
    <property type="match status" value="3"/>
</dbReference>
<feature type="transmembrane region" description="Helical" evidence="7">
    <location>
        <begin position="78"/>
        <end position="101"/>
    </location>
</feature>
<dbReference type="SUPFAM" id="SSF49899">
    <property type="entry name" value="Concanavalin A-like lectins/glucanases"/>
    <property type="match status" value="1"/>
</dbReference>
<dbReference type="PANTHER" id="PTHR31776:SF26">
    <property type="entry name" value="SECRETED ARABINOSIDASE"/>
    <property type="match status" value="1"/>
</dbReference>
<evidence type="ECO:0000313" key="9">
    <source>
        <dbReference type="EMBL" id="THV09289.1"/>
    </source>
</evidence>
<evidence type="ECO:0000256" key="2">
    <source>
        <dbReference type="ARBA" id="ARBA00007186"/>
    </source>
</evidence>
<comment type="similarity">
    <text evidence="2">Belongs to the glycosyl hydrolase 51 family.</text>
</comment>
<dbReference type="SMART" id="SM00813">
    <property type="entry name" value="Alpha-L-AF_C"/>
    <property type="match status" value="1"/>
</dbReference>
<dbReference type="InterPro" id="IPR051563">
    <property type="entry name" value="Glycosyl_Hydrolase_51"/>
</dbReference>
<dbReference type="Gene3D" id="3.20.20.80">
    <property type="entry name" value="Glycosidases"/>
    <property type="match status" value="1"/>
</dbReference>
<reference evidence="9 10" key="1">
    <citation type="journal article" date="2009" name="Int. J. Syst. Evol. Microbiol.">
        <title>Nocardioides caeni sp. nov., isolated from wastewater.</title>
        <authorList>
            <person name="Yoon J.H."/>
            <person name="Kang S.J."/>
            <person name="Park S."/>
            <person name="Kim W."/>
            <person name="Oh T.K."/>
        </authorList>
    </citation>
    <scope>NUCLEOTIDE SEQUENCE [LARGE SCALE GENOMIC DNA]</scope>
    <source>
        <strain evidence="9 10">DSM 23134</strain>
    </source>
</reference>
<comment type="catalytic activity">
    <reaction evidence="1">
        <text>Hydrolysis of terminal non-reducing alpha-L-arabinofuranoside residues in alpha-L-arabinosides.</text>
        <dbReference type="EC" id="3.2.1.55"/>
    </reaction>
</comment>
<feature type="compositionally biased region" description="Low complexity" evidence="6">
    <location>
        <begin position="9"/>
        <end position="18"/>
    </location>
</feature>
<feature type="domain" description="Alpha-L-arabinofuranosidase C-terminal" evidence="8">
    <location>
        <begin position="886"/>
        <end position="1241"/>
    </location>
</feature>
<keyword evidence="10" id="KW-1185">Reference proteome</keyword>
<dbReference type="InterPro" id="IPR013783">
    <property type="entry name" value="Ig-like_fold"/>
</dbReference>
<dbReference type="InterPro" id="IPR010720">
    <property type="entry name" value="Alpha-L-AF_C"/>
</dbReference>
<dbReference type="Pfam" id="PF07081">
    <property type="entry name" value="DUF1349"/>
    <property type="match status" value="1"/>
</dbReference>
<evidence type="ECO:0000256" key="6">
    <source>
        <dbReference type="SAM" id="MobiDB-lite"/>
    </source>
</evidence>
<feature type="region of interest" description="Disordered" evidence="6">
    <location>
        <begin position="1"/>
        <end position="24"/>
    </location>
</feature>
<comment type="caution">
    <text evidence="9">The sequence shown here is derived from an EMBL/GenBank/DDBJ whole genome shotgun (WGS) entry which is preliminary data.</text>
</comment>
<dbReference type="NCBIfam" id="NF047446">
    <property type="entry name" value="barrel_OmpL47"/>
    <property type="match status" value="2"/>
</dbReference>
<dbReference type="Gene3D" id="2.60.120.560">
    <property type="entry name" value="Exo-inulinase, domain 1"/>
    <property type="match status" value="1"/>
</dbReference>
<keyword evidence="7" id="KW-1133">Transmembrane helix</keyword>
<dbReference type="Pfam" id="PF16640">
    <property type="entry name" value="Big_3_5"/>
    <property type="match status" value="1"/>
</dbReference>
<dbReference type="InterPro" id="IPR058094">
    <property type="entry name" value="Ig-like_OmpL47-like"/>
</dbReference>
<dbReference type="Gene3D" id="2.60.120.200">
    <property type="match status" value="1"/>
</dbReference>
<dbReference type="Proteomes" id="UP000307087">
    <property type="component" value="Unassembled WGS sequence"/>
</dbReference>
<gene>
    <name evidence="9" type="ORF">E9934_16215</name>
</gene>
<evidence type="ECO:0000256" key="1">
    <source>
        <dbReference type="ARBA" id="ARBA00001462"/>
    </source>
</evidence>
<dbReference type="SUPFAM" id="SSF51445">
    <property type="entry name" value="(Trans)glycosidases"/>
    <property type="match status" value="1"/>
</dbReference>
<dbReference type="InterPro" id="IPR055235">
    <property type="entry name" value="ASD1_cat"/>
</dbReference>
<dbReference type="PANTHER" id="PTHR31776">
    <property type="entry name" value="ALPHA-L-ARABINOFURANOSIDASE 1"/>
    <property type="match status" value="1"/>
</dbReference>
<dbReference type="GO" id="GO:0046373">
    <property type="term" value="P:L-arabinose metabolic process"/>
    <property type="evidence" value="ECO:0007669"/>
    <property type="project" value="InterPro"/>
</dbReference>
<dbReference type="InterPro" id="IPR008979">
    <property type="entry name" value="Galactose-bd-like_sf"/>
</dbReference>
<evidence type="ECO:0000313" key="10">
    <source>
        <dbReference type="Proteomes" id="UP000307087"/>
    </source>
</evidence>
<dbReference type="SUPFAM" id="SSF49785">
    <property type="entry name" value="Galactose-binding domain-like"/>
    <property type="match status" value="1"/>
</dbReference>
<name>A0A4S8N2W3_9ACTN</name>
<organism evidence="9 10">
    <name type="scientific">Nocardioides caeni</name>
    <dbReference type="NCBI Taxonomy" id="574700"/>
    <lineage>
        <taxon>Bacteria</taxon>
        <taxon>Bacillati</taxon>
        <taxon>Actinomycetota</taxon>
        <taxon>Actinomycetes</taxon>
        <taxon>Propionibacteriales</taxon>
        <taxon>Nocardioidaceae</taxon>
        <taxon>Nocardioides</taxon>
    </lineage>
</organism>
<dbReference type="Pfam" id="PF06964">
    <property type="entry name" value="Alpha-L-AF_C"/>
    <property type="match status" value="1"/>
</dbReference>
<dbReference type="InterPro" id="IPR032109">
    <property type="entry name" value="Big_3_5"/>
</dbReference>
<accession>A0A4S8N2W3</accession>
<dbReference type="GO" id="GO:0046556">
    <property type="term" value="F:alpha-L-arabinofuranosidase activity"/>
    <property type="evidence" value="ECO:0007669"/>
    <property type="project" value="UniProtKB-EC"/>
</dbReference>
<evidence type="ECO:0000256" key="5">
    <source>
        <dbReference type="ARBA" id="ARBA00022801"/>
    </source>
</evidence>
<dbReference type="InterPro" id="IPR009784">
    <property type="entry name" value="DUF1349"/>
</dbReference>